<evidence type="ECO:0000313" key="3">
    <source>
        <dbReference type="EMBL" id="RZU98641.1"/>
    </source>
</evidence>
<proteinExistence type="predicted"/>
<keyword evidence="2" id="KW-0472">Membrane</keyword>
<dbReference type="EMBL" id="SHLI01000001">
    <property type="protein sequence ID" value="RZU98641.1"/>
    <property type="molecule type" value="Genomic_DNA"/>
</dbReference>
<dbReference type="RefSeq" id="WP_130502935.1">
    <property type="nucleotide sequence ID" value="NZ_SHLI01000001.1"/>
</dbReference>
<keyword evidence="4" id="KW-1185">Reference proteome</keyword>
<reference evidence="3 4" key="1">
    <citation type="submission" date="2019-02" db="EMBL/GenBank/DDBJ databases">
        <title>Genomic Encyclopedia of Type Strains, Phase IV (KMG-IV): sequencing the most valuable type-strain genomes for metagenomic binning, comparative biology and taxonomic classification.</title>
        <authorList>
            <person name="Goeker M."/>
        </authorList>
    </citation>
    <scope>NUCLEOTIDE SEQUENCE [LARGE SCALE GENOMIC DNA]</scope>
    <source>
        <strain evidence="3 4">DSM 21056</strain>
    </source>
</reference>
<feature type="region of interest" description="Disordered" evidence="1">
    <location>
        <begin position="93"/>
        <end position="126"/>
    </location>
</feature>
<protein>
    <submittedName>
        <fullName evidence="3">Uncharacterized protein</fullName>
    </submittedName>
</protein>
<keyword evidence="2" id="KW-1133">Transmembrane helix</keyword>
<evidence type="ECO:0000256" key="2">
    <source>
        <dbReference type="SAM" id="Phobius"/>
    </source>
</evidence>
<name>A0A4Q8D010_9GAMM</name>
<accession>A0A4Q8D010</accession>
<dbReference type="OrthoDB" id="5796480at2"/>
<evidence type="ECO:0000256" key="1">
    <source>
        <dbReference type="SAM" id="MobiDB-lite"/>
    </source>
</evidence>
<dbReference type="Proteomes" id="UP000292298">
    <property type="component" value="Unassembled WGS sequence"/>
</dbReference>
<organism evidence="3 4">
    <name type="scientific">Spiribacter vilamensis</name>
    <dbReference type="NCBI Taxonomy" id="531306"/>
    <lineage>
        <taxon>Bacteria</taxon>
        <taxon>Pseudomonadati</taxon>
        <taxon>Pseudomonadota</taxon>
        <taxon>Gammaproteobacteria</taxon>
        <taxon>Chromatiales</taxon>
        <taxon>Ectothiorhodospiraceae</taxon>
        <taxon>Spiribacter</taxon>
    </lineage>
</organism>
<comment type="caution">
    <text evidence="3">The sequence shown here is derived from an EMBL/GenBank/DDBJ whole genome shotgun (WGS) entry which is preliminary data.</text>
</comment>
<keyword evidence="2" id="KW-0812">Transmembrane</keyword>
<evidence type="ECO:0000313" key="4">
    <source>
        <dbReference type="Proteomes" id="UP000292298"/>
    </source>
</evidence>
<feature type="compositionally biased region" description="Basic and acidic residues" evidence="1">
    <location>
        <begin position="94"/>
        <end position="115"/>
    </location>
</feature>
<gene>
    <name evidence="3" type="ORF">EV698_0896</name>
</gene>
<feature type="transmembrane region" description="Helical" evidence="2">
    <location>
        <begin position="12"/>
        <end position="30"/>
    </location>
</feature>
<dbReference type="AlphaFoldDB" id="A0A4Q8D010"/>
<sequence length="252" mass="27744">MSGQHGTAMTESLIGLLAIIPAFLAMDHLGRLQDMERAAIAGARYAAWEEISGRGKDDALPIAIEDRIFGNDHAPIVDRARLRREGVSQNPLWQDRDGMLRDTDADGIQRQDGRKRGNSNLPEPGTAVRNIAYGQSIPDVIEATGLSGDMLGLPRETLVGHRLRMGARPRLEEGDRNPPLVFEAQGAISPGHWQAGSDRAYQRRTERIVASEPVDTLSKPAQALGGFFVFKEGRYARSTDFVPRSDLFPTRH</sequence>